<comment type="similarity">
    <text evidence="2">Belongs to the pterin-4-alpha-carbinolamine dehydratase family.</text>
</comment>
<comment type="caution">
    <text evidence="5">The sequence shown here is derived from an EMBL/GenBank/DDBJ whole genome shotgun (WGS) entry which is preliminary data.</text>
</comment>
<dbReference type="GO" id="GO:0006729">
    <property type="term" value="P:tetrahydrobiopterin biosynthetic process"/>
    <property type="evidence" value="ECO:0007669"/>
    <property type="project" value="InterPro"/>
</dbReference>
<dbReference type="EMBL" id="WJNG01000015">
    <property type="protein sequence ID" value="MRH44292.1"/>
    <property type="molecule type" value="Genomic_DNA"/>
</dbReference>
<evidence type="ECO:0000313" key="6">
    <source>
        <dbReference type="Proteomes" id="UP000799092"/>
    </source>
</evidence>
<evidence type="ECO:0000313" key="5">
    <source>
        <dbReference type="EMBL" id="MRH44292.1"/>
    </source>
</evidence>
<accession>A0A6A8DSV6</accession>
<keyword evidence="4 5" id="KW-0456">Lyase</keyword>
<dbReference type="SUPFAM" id="SSF55248">
    <property type="entry name" value="PCD-like"/>
    <property type="match status" value="1"/>
</dbReference>
<sequence>MERLNEEKINNKLNNLTDWKLVDEKWIERQYRFKDYLSGVRFVQEIANYAEDIKHHPLISIDYKKVTVKLSSWQEKGLTELDFDMAHQFEWLYEKGEK</sequence>
<dbReference type="InterPro" id="IPR001533">
    <property type="entry name" value="Pterin_deHydtase"/>
</dbReference>
<dbReference type="RefSeq" id="WP_338079535.1">
    <property type="nucleotide sequence ID" value="NZ_WJNG01000015.1"/>
</dbReference>
<dbReference type="Pfam" id="PF01329">
    <property type="entry name" value="Pterin_4a"/>
    <property type="match status" value="1"/>
</dbReference>
<evidence type="ECO:0000256" key="1">
    <source>
        <dbReference type="ARBA" id="ARBA00001554"/>
    </source>
</evidence>
<dbReference type="GO" id="GO:0008124">
    <property type="term" value="F:4-alpha-hydroxytetrahydrobiopterin dehydratase activity"/>
    <property type="evidence" value="ECO:0007669"/>
    <property type="project" value="UniProtKB-EC"/>
</dbReference>
<dbReference type="InterPro" id="IPR036428">
    <property type="entry name" value="PCD_sf"/>
</dbReference>
<dbReference type="Gene3D" id="3.30.1360.20">
    <property type="entry name" value="Transcriptional coactivator/pterin dehydratase"/>
    <property type="match status" value="1"/>
</dbReference>
<dbReference type="EC" id="4.2.1.96" evidence="3"/>
<protein>
    <recommendedName>
        <fullName evidence="3">4a-hydroxytetrahydrobiopterin dehydratase</fullName>
        <ecNumber evidence="3">4.2.1.96</ecNumber>
    </recommendedName>
</protein>
<gene>
    <name evidence="5" type="ORF">GH741_16735</name>
</gene>
<dbReference type="PANTHER" id="PTHR12599:SF0">
    <property type="entry name" value="PTERIN-4-ALPHA-CARBINOLAMINE DEHYDRATASE"/>
    <property type="match status" value="1"/>
</dbReference>
<dbReference type="Proteomes" id="UP000799092">
    <property type="component" value="Unassembled WGS sequence"/>
</dbReference>
<reference evidence="5" key="1">
    <citation type="submission" date="2019-11" db="EMBL/GenBank/DDBJ databases">
        <authorList>
            <person name="Li J."/>
        </authorList>
    </citation>
    <scope>NUCLEOTIDE SEQUENCE</scope>
    <source>
        <strain evidence="5">B6B</strain>
    </source>
</reference>
<dbReference type="AlphaFoldDB" id="A0A6A8DSV6"/>
<proteinExistence type="inferred from homology"/>
<dbReference type="CDD" id="cd00488">
    <property type="entry name" value="PCD_DCoH"/>
    <property type="match status" value="1"/>
</dbReference>
<dbReference type="PANTHER" id="PTHR12599">
    <property type="entry name" value="PTERIN-4-ALPHA-CARBINOLAMINE DEHYDRATASE"/>
    <property type="match status" value="1"/>
</dbReference>
<evidence type="ECO:0000256" key="3">
    <source>
        <dbReference type="ARBA" id="ARBA00013252"/>
    </source>
</evidence>
<keyword evidence="6" id="KW-1185">Reference proteome</keyword>
<comment type="catalytic activity">
    <reaction evidence="1">
        <text>(4aS,6R)-4a-hydroxy-L-erythro-5,6,7,8-tetrahydrobiopterin = (6R)-L-erythro-6,7-dihydrobiopterin + H2O</text>
        <dbReference type="Rhea" id="RHEA:11920"/>
        <dbReference type="ChEBI" id="CHEBI:15377"/>
        <dbReference type="ChEBI" id="CHEBI:15642"/>
        <dbReference type="ChEBI" id="CHEBI:43120"/>
        <dbReference type="EC" id="4.2.1.96"/>
    </reaction>
</comment>
<organism evidence="5 6">
    <name type="scientific">Aquibacillus halophilus</name>
    <dbReference type="NCBI Taxonomy" id="930132"/>
    <lineage>
        <taxon>Bacteria</taxon>
        <taxon>Bacillati</taxon>
        <taxon>Bacillota</taxon>
        <taxon>Bacilli</taxon>
        <taxon>Bacillales</taxon>
        <taxon>Bacillaceae</taxon>
        <taxon>Aquibacillus</taxon>
    </lineage>
</organism>
<evidence type="ECO:0000256" key="4">
    <source>
        <dbReference type="ARBA" id="ARBA00023239"/>
    </source>
</evidence>
<name>A0A6A8DSV6_9BACI</name>
<evidence type="ECO:0000256" key="2">
    <source>
        <dbReference type="ARBA" id="ARBA00006472"/>
    </source>
</evidence>
<dbReference type="NCBIfam" id="NF002017">
    <property type="entry name" value="PRK00823.1-2"/>
    <property type="match status" value="1"/>
</dbReference>